<dbReference type="PRINTS" id="PR00038">
    <property type="entry name" value="HTHLUXR"/>
</dbReference>
<keyword evidence="6" id="KW-1185">Reference proteome</keyword>
<dbReference type="CDD" id="cd06170">
    <property type="entry name" value="LuxR_C_like"/>
    <property type="match status" value="1"/>
</dbReference>
<dbReference type="SUPFAM" id="SSF46894">
    <property type="entry name" value="C-terminal effector domain of the bipartite response regulators"/>
    <property type="match status" value="1"/>
</dbReference>
<dbReference type="OrthoDB" id="9803630at2"/>
<feature type="domain" description="HTH luxR-type" evidence="4">
    <location>
        <begin position="169"/>
        <end position="234"/>
    </location>
</feature>
<evidence type="ECO:0000256" key="3">
    <source>
        <dbReference type="ARBA" id="ARBA00023163"/>
    </source>
</evidence>
<evidence type="ECO:0000259" key="4">
    <source>
        <dbReference type="PROSITE" id="PS50043"/>
    </source>
</evidence>
<evidence type="ECO:0000256" key="2">
    <source>
        <dbReference type="ARBA" id="ARBA00023125"/>
    </source>
</evidence>
<gene>
    <name evidence="5" type="ORF">BCF33_1525</name>
</gene>
<dbReference type="PANTHER" id="PTHR44688:SF16">
    <property type="entry name" value="DNA-BINDING TRANSCRIPTIONAL ACTIVATOR DEVR_DOSR"/>
    <property type="match status" value="1"/>
</dbReference>
<name>A0A2T0X150_9RHOB</name>
<dbReference type="PANTHER" id="PTHR44688">
    <property type="entry name" value="DNA-BINDING TRANSCRIPTIONAL ACTIVATOR DEVR_DOSR"/>
    <property type="match status" value="1"/>
</dbReference>
<sequence length="238" mass="26197">MTERNLTPALEAIGAVRTLDSLREQIVGLRDLLDVAHVTYHSVNSTGRQYAVHTHSPEWQGRYMERGYFKIDPVVLGSFQRFQPADWKSFDWSSRPAREFFRDAVAYGVGNQGMTVPIRGPGGQFALFSVSAQMDDEEWSAWCRTRTGDLIALAHTTNAAALQIEGAAAAPAMQALSPREAETLRLLALGYSRAKAAESLSISEHTIRVYIESARLKLGAQNTIHAVARALSDGHITV</sequence>
<evidence type="ECO:0000256" key="1">
    <source>
        <dbReference type="ARBA" id="ARBA00023015"/>
    </source>
</evidence>
<dbReference type="GO" id="GO:0003677">
    <property type="term" value="F:DNA binding"/>
    <property type="evidence" value="ECO:0007669"/>
    <property type="project" value="UniProtKB-KW"/>
</dbReference>
<reference evidence="5 6" key="1">
    <citation type="submission" date="2018-03" db="EMBL/GenBank/DDBJ databases">
        <title>Genomic Encyclopedia of Archaeal and Bacterial Type Strains, Phase II (KMG-II): from individual species to whole genera.</title>
        <authorList>
            <person name="Goeker M."/>
        </authorList>
    </citation>
    <scope>NUCLEOTIDE SEQUENCE [LARGE SCALE GENOMIC DNA]</scope>
    <source>
        <strain evidence="5 6">DSM 29318</strain>
    </source>
</reference>
<comment type="caution">
    <text evidence="5">The sequence shown here is derived from an EMBL/GenBank/DDBJ whole genome shotgun (WGS) entry which is preliminary data.</text>
</comment>
<dbReference type="InterPro" id="IPR036693">
    <property type="entry name" value="TF_LuxR_autoind-bd_dom_sf"/>
</dbReference>
<dbReference type="PROSITE" id="PS50043">
    <property type="entry name" value="HTH_LUXR_2"/>
    <property type="match status" value="1"/>
</dbReference>
<dbReference type="SMART" id="SM00421">
    <property type="entry name" value="HTH_LUXR"/>
    <property type="match status" value="1"/>
</dbReference>
<protein>
    <submittedName>
        <fullName evidence="5">Regulatory LuxR family protein</fullName>
    </submittedName>
</protein>
<dbReference type="AlphaFoldDB" id="A0A2T0X150"/>
<dbReference type="InterPro" id="IPR000792">
    <property type="entry name" value="Tscrpt_reg_LuxR_C"/>
</dbReference>
<dbReference type="RefSeq" id="WP_106160350.1">
    <property type="nucleotide sequence ID" value="NZ_PVTT01000002.1"/>
</dbReference>
<dbReference type="Pfam" id="PF00196">
    <property type="entry name" value="GerE"/>
    <property type="match status" value="1"/>
</dbReference>
<keyword evidence="2" id="KW-0238">DNA-binding</keyword>
<dbReference type="InterPro" id="IPR005143">
    <property type="entry name" value="TF_LuxR_autoind-bd_dom"/>
</dbReference>
<dbReference type="InterPro" id="IPR036388">
    <property type="entry name" value="WH-like_DNA-bd_sf"/>
</dbReference>
<dbReference type="SUPFAM" id="SSF75516">
    <property type="entry name" value="Pheromone-binding domain of LuxR-like quorum-sensing transcription factors"/>
    <property type="match status" value="1"/>
</dbReference>
<dbReference type="Gene3D" id="1.10.10.10">
    <property type="entry name" value="Winged helix-like DNA-binding domain superfamily/Winged helix DNA-binding domain"/>
    <property type="match status" value="1"/>
</dbReference>
<evidence type="ECO:0000313" key="5">
    <source>
        <dbReference type="EMBL" id="PRY92672.1"/>
    </source>
</evidence>
<accession>A0A2T0X150</accession>
<keyword evidence="1" id="KW-0805">Transcription regulation</keyword>
<dbReference type="EMBL" id="PVTT01000002">
    <property type="protein sequence ID" value="PRY92672.1"/>
    <property type="molecule type" value="Genomic_DNA"/>
</dbReference>
<evidence type="ECO:0000313" key="6">
    <source>
        <dbReference type="Proteomes" id="UP000238801"/>
    </source>
</evidence>
<dbReference type="GO" id="GO:0006355">
    <property type="term" value="P:regulation of DNA-templated transcription"/>
    <property type="evidence" value="ECO:0007669"/>
    <property type="project" value="InterPro"/>
</dbReference>
<organism evidence="5 6">
    <name type="scientific">Hasllibacter halocynthiae</name>
    <dbReference type="NCBI Taxonomy" id="595589"/>
    <lineage>
        <taxon>Bacteria</taxon>
        <taxon>Pseudomonadati</taxon>
        <taxon>Pseudomonadota</taxon>
        <taxon>Alphaproteobacteria</taxon>
        <taxon>Rhodobacterales</taxon>
        <taxon>Roseobacteraceae</taxon>
        <taxon>Hasllibacter</taxon>
    </lineage>
</organism>
<proteinExistence type="predicted"/>
<keyword evidence="3" id="KW-0804">Transcription</keyword>
<dbReference type="Gene3D" id="3.30.450.80">
    <property type="entry name" value="Transcription factor LuxR-like, autoinducer-binding domain"/>
    <property type="match status" value="1"/>
</dbReference>
<dbReference type="Proteomes" id="UP000238801">
    <property type="component" value="Unassembled WGS sequence"/>
</dbReference>
<dbReference type="InterPro" id="IPR016032">
    <property type="entry name" value="Sig_transdc_resp-reg_C-effctor"/>
</dbReference>
<dbReference type="Pfam" id="PF03472">
    <property type="entry name" value="Autoind_bind"/>
    <property type="match status" value="1"/>
</dbReference>